<evidence type="ECO:0000256" key="2">
    <source>
        <dbReference type="SAM" id="Phobius"/>
    </source>
</evidence>
<keyword evidence="4" id="KW-1185">Reference proteome</keyword>
<protein>
    <submittedName>
        <fullName evidence="3">Uncharacterized protein</fullName>
    </submittedName>
</protein>
<reference evidence="3 4" key="1">
    <citation type="submission" date="2020-03" db="EMBL/GenBank/DDBJ databases">
        <title>Two novel Motilibacter sp.</title>
        <authorList>
            <person name="Liu S."/>
        </authorList>
    </citation>
    <scope>NUCLEOTIDE SEQUENCE [LARGE SCALE GENOMIC DNA]</scope>
    <source>
        <strain evidence="3 4">E257</strain>
    </source>
</reference>
<evidence type="ECO:0000313" key="4">
    <source>
        <dbReference type="Proteomes" id="UP000800981"/>
    </source>
</evidence>
<name>A0ABX0GZL8_9ACTN</name>
<dbReference type="EMBL" id="JAANNP010000176">
    <property type="protein sequence ID" value="NHC16467.1"/>
    <property type="molecule type" value="Genomic_DNA"/>
</dbReference>
<gene>
    <name evidence="3" type="ORF">G9H71_22020</name>
</gene>
<comment type="caution">
    <text evidence="3">The sequence shown here is derived from an EMBL/GenBank/DDBJ whole genome shotgun (WGS) entry which is preliminary data.</text>
</comment>
<accession>A0ABX0GZL8</accession>
<dbReference type="Proteomes" id="UP000800981">
    <property type="component" value="Unassembled WGS sequence"/>
</dbReference>
<proteinExistence type="predicted"/>
<feature type="non-terminal residue" evidence="3">
    <location>
        <position position="176"/>
    </location>
</feature>
<sequence>MTARRDDGRRGHPRSRATVYAGVGAAAVVLALGAGARLLGGDGPQAAQRPSAAPSAAPSEQAGTASDTPGLTLGAAALSVEGDRLQVSAPLHNGEADDVVLTSLDGLPAGVRPQLPDGGLALPAHGSATLTLAWDGPDCGTAAPERVLGDVGWAGRTADGEATRGPLATGPIEHVL</sequence>
<feature type="region of interest" description="Disordered" evidence="1">
    <location>
        <begin position="157"/>
        <end position="176"/>
    </location>
</feature>
<organism evidence="3 4">
    <name type="scientific">Motilibacter deserti</name>
    <dbReference type="NCBI Taxonomy" id="2714956"/>
    <lineage>
        <taxon>Bacteria</taxon>
        <taxon>Bacillati</taxon>
        <taxon>Actinomycetota</taxon>
        <taxon>Actinomycetes</taxon>
        <taxon>Motilibacterales</taxon>
        <taxon>Motilibacteraceae</taxon>
        <taxon>Motilibacter</taxon>
    </lineage>
</organism>
<evidence type="ECO:0000256" key="1">
    <source>
        <dbReference type="SAM" id="MobiDB-lite"/>
    </source>
</evidence>
<evidence type="ECO:0000313" key="3">
    <source>
        <dbReference type="EMBL" id="NHC16467.1"/>
    </source>
</evidence>
<feature type="compositionally biased region" description="Low complexity" evidence="1">
    <location>
        <begin position="44"/>
        <end position="62"/>
    </location>
</feature>
<keyword evidence="2" id="KW-0812">Transmembrane</keyword>
<feature type="region of interest" description="Disordered" evidence="1">
    <location>
        <begin position="39"/>
        <end position="70"/>
    </location>
</feature>
<keyword evidence="2" id="KW-0472">Membrane</keyword>
<feature type="transmembrane region" description="Helical" evidence="2">
    <location>
        <begin position="20"/>
        <end position="40"/>
    </location>
</feature>
<keyword evidence="2" id="KW-1133">Transmembrane helix</keyword>